<organism evidence="1">
    <name type="scientific">Hexamita inflata</name>
    <dbReference type="NCBI Taxonomy" id="28002"/>
    <lineage>
        <taxon>Eukaryota</taxon>
        <taxon>Metamonada</taxon>
        <taxon>Diplomonadida</taxon>
        <taxon>Hexamitidae</taxon>
        <taxon>Hexamitinae</taxon>
        <taxon>Hexamita</taxon>
    </lineage>
</organism>
<name>A0AA86UVZ3_9EUKA</name>
<protein>
    <submittedName>
        <fullName evidence="2">Hypothetical_protein</fullName>
    </submittedName>
</protein>
<comment type="caution">
    <text evidence="1">The sequence shown here is derived from an EMBL/GenBank/DDBJ whole genome shotgun (WGS) entry which is preliminary data.</text>
</comment>
<dbReference type="Proteomes" id="UP001642409">
    <property type="component" value="Unassembled WGS sequence"/>
</dbReference>
<evidence type="ECO:0000313" key="2">
    <source>
        <dbReference type="EMBL" id="CAL6025023.1"/>
    </source>
</evidence>
<dbReference type="AlphaFoldDB" id="A0AA86UVZ3"/>
<proteinExistence type="predicted"/>
<dbReference type="EMBL" id="CATOUU010001010">
    <property type="protein sequence ID" value="CAI9966927.1"/>
    <property type="molecule type" value="Genomic_DNA"/>
</dbReference>
<reference evidence="1" key="1">
    <citation type="submission" date="2023-06" db="EMBL/GenBank/DDBJ databases">
        <authorList>
            <person name="Kurt Z."/>
        </authorList>
    </citation>
    <scope>NUCLEOTIDE SEQUENCE</scope>
</reference>
<keyword evidence="3" id="KW-1185">Reference proteome</keyword>
<evidence type="ECO:0000313" key="1">
    <source>
        <dbReference type="EMBL" id="CAI9966927.1"/>
    </source>
</evidence>
<sequence length="191" mass="22476">MWRWSENLETQSIQDSSRAILVVNTAAYYHLVQTRVVFHINYRSSPNCVCLCVFLLVRIDRHGSKRSYVQGDCILLGYHGCIQKALISQSWQVASFSSWMFLSGIQLKQQSDILSVNKTKQYMNRKQQNEHPKINNFWYLSFSSMKHYPNIWAERNVNIELVQDQYFSTSCYKIFTILTQDQQLDDVLIQS</sequence>
<accession>A0AA86UVZ3</accession>
<reference evidence="2 3" key="2">
    <citation type="submission" date="2024-07" db="EMBL/GenBank/DDBJ databases">
        <authorList>
            <person name="Akdeniz Z."/>
        </authorList>
    </citation>
    <scope>NUCLEOTIDE SEQUENCE [LARGE SCALE GENOMIC DNA]</scope>
</reference>
<gene>
    <name evidence="2" type="ORF">HINF_LOCUS29899</name>
    <name evidence="1" type="ORF">HINF_LOCUS54572</name>
</gene>
<dbReference type="EMBL" id="CAXDID020000097">
    <property type="protein sequence ID" value="CAL6025023.1"/>
    <property type="molecule type" value="Genomic_DNA"/>
</dbReference>
<evidence type="ECO:0000313" key="3">
    <source>
        <dbReference type="Proteomes" id="UP001642409"/>
    </source>
</evidence>